<feature type="binding site" evidence="2">
    <location>
        <position position="116"/>
    </location>
    <ligand>
        <name>Mn(2+)</name>
        <dbReference type="ChEBI" id="CHEBI:29035"/>
        <label>2</label>
    </ligand>
</feature>
<dbReference type="SUPFAM" id="SSF55031">
    <property type="entry name" value="Bacterial exopeptidase dimerisation domain"/>
    <property type="match status" value="1"/>
</dbReference>
<dbReference type="OrthoDB" id="9777385at2"/>
<feature type="binding site" evidence="2">
    <location>
        <position position="150"/>
    </location>
    <ligand>
        <name>Mn(2+)</name>
        <dbReference type="ChEBI" id="CHEBI:29035"/>
        <label>2</label>
    </ligand>
</feature>
<dbReference type="Gene3D" id="3.40.630.10">
    <property type="entry name" value="Zn peptidases"/>
    <property type="match status" value="1"/>
</dbReference>
<evidence type="ECO:0000313" key="4">
    <source>
        <dbReference type="EMBL" id="ALJ28161.1"/>
    </source>
</evidence>
<keyword evidence="1 4" id="KW-0378">Hydrolase</keyword>
<dbReference type="SUPFAM" id="SSF53187">
    <property type="entry name" value="Zn-dependent exopeptidases"/>
    <property type="match status" value="1"/>
</dbReference>
<dbReference type="InterPro" id="IPR017439">
    <property type="entry name" value="Amidohydrolase"/>
</dbReference>
<gene>
    <name evidence="4" type="ORF">AOT14_17800</name>
</gene>
<evidence type="ECO:0000259" key="3">
    <source>
        <dbReference type="Pfam" id="PF07687"/>
    </source>
</evidence>
<protein>
    <submittedName>
        <fullName evidence="4">Amidohydrolase</fullName>
    </submittedName>
</protein>
<feature type="binding site" evidence="2">
    <location>
        <position position="388"/>
    </location>
    <ligand>
        <name>Mn(2+)</name>
        <dbReference type="ChEBI" id="CHEBI:29035"/>
        <label>2</label>
    </ligand>
</feature>
<dbReference type="PANTHER" id="PTHR11014">
    <property type="entry name" value="PEPTIDASE M20 FAMILY MEMBER"/>
    <property type="match status" value="1"/>
</dbReference>
<dbReference type="Gene3D" id="3.30.70.360">
    <property type="match status" value="1"/>
</dbReference>
<evidence type="ECO:0000313" key="5">
    <source>
        <dbReference type="Proteomes" id="UP000061010"/>
    </source>
</evidence>
<name>A0A0S1AZC2_9GAMM</name>
<dbReference type="Pfam" id="PF07687">
    <property type="entry name" value="M20_dimer"/>
    <property type="match status" value="1"/>
</dbReference>
<keyword evidence="2" id="KW-0464">Manganese</keyword>
<dbReference type="PATRIC" id="fig|128780.6.peg.1781"/>
<dbReference type="NCBIfam" id="TIGR01891">
    <property type="entry name" value="amidohydrolases"/>
    <property type="match status" value="1"/>
</dbReference>
<dbReference type="PIRSF" id="PIRSF005962">
    <property type="entry name" value="Pept_M20D_amidohydro"/>
    <property type="match status" value="1"/>
</dbReference>
<dbReference type="EMBL" id="CP012900">
    <property type="protein sequence ID" value="ALJ28161.1"/>
    <property type="molecule type" value="Genomic_DNA"/>
</dbReference>
<accession>A0A0S1AZC2</accession>
<dbReference type="KEGG" id="sacz:AOT14_17800"/>
<reference evidence="4 5" key="1">
    <citation type="journal article" date="2015" name="Genome Announc.">
        <title>Complete Genome Sequencing of Stenotrophomonas acidaminiphila ZAC14D2_NAIMI4_2, a Multidrug-Resistant Strain Isolated from Sediments of a Polluted River in Mexico, Uncovers New Antibiotic Resistance Genes and a Novel Class-II Lasso Peptide Biosynthesis Gene Cluster.</title>
        <authorList>
            <person name="Vinuesa P."/>
            <person name="Ochoa-Sanchez L.E."/>
        </authorList>
    </citation>
    <scope>NUCLEOTIDE SEQUENCE [LARGE SCALE GENOMIC DNA]</scope>
    <source>
        <strain evidence="4 5">ZAC14D2_NAIMI4_2</strain>
    </source>
</reference>
<comment type="cofactor">
    <cofactor evidence="2">
        <name>Mn(2+)</name>
        <dbReference type="ChEBI" id="CHEBI:29035"/>
    </cofactor>
    <text evidence="2">The Mn(2+) ion enhances activity.</text>
</comment>
<dbReference type="InterPro" id="IPR036264">
    <property type="entry name" value="Bact_exopeptidase_dim_dom"/>
</dbReference>
<dbReference type="GO" id="GO:0019877">
    <property type="term" value="P:diaminopimelate biosynthetic process"/>
    <property type="evidence" value="ECO:0007669"/>
    <property type="project" value="UniProtKB-ARBA"/>
</dbReference>
<dbReference type="Proteomes" id="UP000061010">
    <property type="component" value="Chromosome"/>
</dbReference>
<dbReference type="PANTHER" id="PTHR11014:SF63">
    <property type="entry name" value="METALLOPEPTIDASE, PUTATIVE (AFU_ORTHOLOGUE AFUA_6G09600)-RELATED"/>
    <property type="match status" value="1"/>
</dbReference>
<evidence type="ECO:0000256" key="2">
    <source>
        <dbReference type="PIRSR" id="PIRSR005962-1"/>
    </source>
</evidence>
<feature type="binding site" evidence="2">
    <location>
        <position position="177"/>
    </location>
    <ligand>
        <name>Mn(2+)</name>
        <dbReference type="ChEBI" id="CHEBI:29035"/>
        <label>2</label>
    </ligand>
</feature>
<sequence>MNPLTAALEPLLAHLQPRLVDIYQDLHRHPELSMQEHRTAGIAADHLERLGYAVTRGVGVTGVVGVLRNGDGPTVMLRADMDALPMAEQTGLPYASTATATDGDGQTVSVAHSCGHDLHVTWLMGAAQVLAGARDAWRGTVMAVFQPGEETAQGASAMVGDWDHLGLPHADVVLGQHVMVGMAGTVRYRPGVILSAADSLKVKLFGRGSHGSQPQTAVDPVVMAAATVMRLQTIVSREVSPLDSAVLTIGSLQAGTKENIIPDDATLKLNMRTYDEAVRTHLLQAVKRICCAECDASGAPRPPEFTTLSSYPMTDNDREATARVAAAFHAQFGEDAREGKPMSASEDFSVFGRTWGVPYVFWFVGGTDPSAYARAQAEGALNTLPGNHSPRFAPVLEPTLKVGLQAMLSAAAAWLCVAADTPRNVAP</sequence>
<keyword evidence="5" id="KW-1185">Reference proteome</keyword>
<dbReference type="AlphaFoldDB" id="A0A0S1AZC2"/>
<dbReference type="FunFam" id="3.30.70.360:FF:000001">
    <property type="entry name" value="N-acetyldiaminopimelate deacetylase"/>
    <property type="match status" value="1"/>
</dbReference>
<dbReference type="InterPro" id="IPR002933">
    <property type="entry name" value="Peptidase_M20"/>
</dbReference>
<keyword evidence="2" id="KW-0479">Metal-binding</keyword>
<feature type="binding site" evidence="2">
    <location>
        <position position="114"/>
    </location>
    <ligand>
        <name>Mn(2+)</name>
        <dbReference type="ChEBI" id="CHEBI:29035"/>
        <label>2</label>
    </ligand>
</feature>
<organism evidence="4 5">
    <name type="scientific">Stenotrophomonas acidaminiphila</name>
    <dbReference type="NCBI Taxonomy" id="128780"/>
    <lineage>
        <taxon>Bacteria</taxon>
        <taxon>Pseudomonadati</taxon>
        <taxon>Pseudomonadota</taxon>
        <taxon>Gammaproteobacteria</taxon>
        <taxon>Lysobacterales</taxon>
        <taxon>Lysobacteraceae</taxon>
        <taxon>Stenotrophomonas</taxon>
    </lineage>
</organism>
<dbReference type="GO" id="GO:0050118">
    <property type="term" value="F:N-acetyldiaminopimelate deacetylase activity"/>
    <property type="evidence" value="ECO:0007669"/>
    <property type="project" value="UniProtKB-ARBA"/>
</dbReference>
<dbReference type="GO" id="GO:0046872">
    <property type="term" value="F:metal ion binding"/>
    <property type="evidence" value="ECO:0007669"/>
    <property type="project" value="UniProtKB-KW"/>
</dbReference>
<proteinExistence type="predicted"/>
<evidence type="ECO:0000256" key="1">
    <source>
        <dbReference type="ARBA" id="ARBA00022801"/>
    </source>
</evidence>
<feature type="domain" description="Peptidase M20 dimerisation" evidence="3">
    <location>
        <begin position="199"/>
        <end position="290"/>
    </location>
</feature>
<dbReference type="Pfam" id="PF01546">
    <property type="entry name" value="Peptidase_M20"/>
    <property type="match status" value="1"/>
</dbReference>
<dbReference type="InterPro" id="IPR011650">
    <property type="entry name" value="Peptidase_M20_dimer"/>
</dbReference>